<dbReference type="InterPro" id="IPR032092">
    <property type="entry name" value="PilW"/>
</dbReference>
<accession>A0AAE4G7P5</accession>
<keyword evidence="1" id="KW-0812">Transmembrane</keyword>
<feature type="transmembrane region" description="Helical" evidence="1">
    <location>
        <begin position="6"/>
        <end position="31"/>
    </location>
</feature>
<dbReference type="GO" id="GO:0043683">
    <property type="term" value="P:type IV pilus assembly"/>
    <property type="evidence" value="ECO:0007669"/>
    <property type="project" value="InterPro"/>
</dbReference>
<dbReference type="Pfam" id="PF07963">
    <property type="entry name" value="N_methyl"/>
    <property type="match status" value="1"/>
</dbReference>
<name>A0AAE4G7P5_9BURK</name>
<organism evidence="2">
    <name type="scientific">Herbaspirillum huttiense subsp. nephrolepidis</name>
    <dbReference type="NCBI Taxonomy" id="3075126"/>
    <lineage>
        <taxon>Bacteria</taxon>
        <taxon>Pseudomonadati</taxon>
        <taxon>Pseudomonadota</taxon>
        <taxon>Betaproteobacteria</taxon>
        <taxon>Burkholderiales</taxon>
        <taxon>Oxalobacteraceae</taxon>
        <taxon>Herbaspirillum</taxon>
    </lineage>
</organism>
<dbReference type="RefSeq" id="WP_310838322.1">
    <property type="nucleotide sequence ID" value="NZ_JAVLSM010000013.1"/>
</dbReference>
<dbReference type="EMBL" id="JAVRAA010000004">
    <property type="protein sequence ID" value="MDT0337201.1"/>
    <property type="molecule type" value="Genomic_DNA"/>
</dbReference>
<evidence type="ECO:0000313" key="2">
    <source>
        <dbReference type="EMBL" id="MDT0337201.1"/>
    </source>
</evidence>
<protein>
    <submittedName>
        <fullName evidence="2">PilW family protein</fullName>
    </submittedName>
</protein>
<gene>
    <name evidence="2" type="ORF">RJN63_10210</name>
</gene>
<evidence type="ECO:0000256" key="1">
    <source>
        <dbReference type="SAM" id="Phobius"/>
    </source>
</evidence>
<dbReference type="Pfam" id="PF16074">
    <property type="entry name" value="PilW"/>
    <property type="match status" value="1"/>
</dbReference>
<keyword evidence="1" id="KW-1133">Transmembrane helix</keyword>
<dbReference type="PROSITE" id="PS00409">
    <property type="entry name" value="PROKAR_NTER_METHYL"/>
    <property type="match status" value="1"/>
</dbReference>
<reference evidence="2" key="1">
    <citation type="submission" date="2023-02" db="EMBL/GenBank/DDBJ databases">
        <title>Description of Herbaspirillum huttiense subsp. nephrolepsisexaltata and Herbaspirillum huttiense subsp. lycopersicon.</title>
        <authorList>
            <person name="Poudel M."/>
            <person name="Sharma A."/>
            <person name="Goss E."/>
            <person name="Tapia J.H."/>
            <person name="Harmon C.M."/>
            <person name="Jones J.B."/>
        </authorList>
    </citation>
    <scope>NUCLEOTIDE SEQUENCE</scope>
    <source>
        <strain evidence="2">NC40101</strain>
    </source>
</reference>
<sequence length="292" mass="31630">MRLHETGLTLVELMIALAIGLLVVLVAGTLLQQARAAYQEMDDAGRVEETGRVALDHLQQVLRQAGHLPLESLSDDSSPALLPGLRGLDDSRQAEALDPAAGLFGSSTGDGVNHSDLLMLGFFGAPRGSHAEISHCSGAQAPVGKPEEAARHWVIYYIAPGTGDEPELRCRYQGKNGNWTSDAIARGVEAMQLRYAIDSDGDGRPDRWLDASAMPGEAWGRVILVRIALLVRGMQRRPAAPGSETRSYDLFLPGRRSDPAWRVTETGQEQRRRAVFQGSVMLRNLSMAEAGK</sequence>
<proteinExistence type="predicted"/>
<keyword evidence="1" id="KW-0472">Membrane</keyword>
<dbReference type="AlphaFoldDB" id="A0AAE4G7P5"/>
<comment type="caution">
    <text evidence="2">The sequence shown here is derived from an EMBL/GenBank/DDBJ whole genome shotgun (WGS) entry which is preliminary data.</text>
</comment>
<dbReference type="InterPro" id="IPR012902">
    <property type="entry name" value="N_methyl_site"/>
</dbReference>